<evidence type="ECO:0000313" key="4">
    <source>
        <dbReference type="Proteomes" id="UP000254834"/>
    </source>
</evidence>
<proteinExistence type="predicted"/>
<feature type="region of interest" description="Disordered" evidence="1">
    <location>
        <begin position="100"/>
        <end position="124"/>
    </location>
</feature>
<dbReference type="EMBL" id="CP025544">
    <property type="protein sequence ID" value="AXK61028.1"/>
    <property type="molecule type" value="Genomic_DNA"/>
</dbReference>
<evidence type="ECO:0000256" key="1">
    <source>
        <dbReference type="SAM" id="MobiDB-lite"/>
    </source>
</evidence>
<feature type="chain" id="PRO_5016616607" evidence="2">
    <location>
        <begin position="19"/>
        <end position="1007"/>
    </location>
</feature>
<dbReference type="AlphaFoldDB" id="A0A345ZCL1"/>
<organism evidence="3 4">
    <name type="scientific">Candidatus Chromulinivorax destructor</name>
    <dbReference type="NCBI Taxonomy" id="2066483"/>
    <lineage>
        <taxon>Bacteria</taxon>
        <taxon>Candidatus Babelota</taxon>
        <taxon>Candidatus Babeliae</taxon>
        <taxon>Candidatus Babeliales</taxon>
        <taxon>Candidatus Chromulinivoraceae</taxon>
        <taxon>Candidatus Chromulinivorax</taxon>
    </lineage>
</organism>
<dbReference type="Proteomes" id="UP000254834">
    <property type="component" value="Chromosome"/>
</dbReference>
<keyword evidence="2" id="KW-0732">Signal</keyword>
<gene>
    <name evidence="3" type="ORF">C0J27_04835</name>
</gene>
<sequence length="1007" mass="112785">MKKWYLVVVVILCSLVYADKNNDDFNLHANSWSPALNQPGGATRKYVNSVDGMECFITETDSKKIITSYDCYGNKLHTFDLFYGSSQESDFLSLFPQAAGSSSGHSSPPLPTNYNTPRLSSPQQLQQFIEHQENARPGKRARSFQNSITDQQILSNRYLAGDATDEEVRAYYENLAVAQAYAEQQEQDRLQAIADLKALQKRHAQEWNQLRAQQHAALAQEKKNHKDKHYIKRLRASQEQARNELLLQQYAENPTMAKYFYLGCKNMKDGVSSLFGTQYNPLPTQQSTIISPDQIEEDRALITYAQQHIDTHARSLDDEYNLLDQSKNLSHPSPQDEVELQNIHDEHVELLATIAENAPQEFIDVMQDRLQALHDSLQNPTPRVVNYHLQDDTIKTLQAYNIDPAIFLSTDGVAIHQQLTQELVDMLDNLGAIAVKNPTNIAMQESSLMCAQVAALAQQENKIHHLAQAVSATNCTHGLFHYLDGLTQHGFEKCESMMQSLAYFSTELAKYTGSVARGTAQGIIATEISSAALGAVGSLASSCAPVLTATISSAASAAIIPIVLTAGCVCATVAVGELAQLGYFYATDQMVSFHEECAGITKFASQFYDFNQTSYQHVENVSQAVATVVWPRKGQAIVNALQGLQTVHCDLYVAGEKLVQKSFATTKDVVARAQSMVEHHQLDAFNGLYKKIMGEHYFDFFKKEQLKLAGVLDSVSMHDLSLFLPANTHVLLQKSIEEKIITSGVSQLGQHAIESANKLTPEQMADFIACHSHEVIALQNTVQQEIMQQLNRVQTVVDLTIPISSARAVQLAELAPSIRQLQELAKKTANFTNMHELIQEDIMYLNRVYNLQTYKQELLKFLQEHRPFFIYEGQKYYVEDVASYHIHAGDYFLKHNPDGGHSNYGGNKLDHFSSQLIKHGPAGSKDLLFTNPRNKNRTKKSSIYPEAWSELLCDLKAIEAMTSNQISIKKSDDLKMINITGFTPEKIEIKICYDIANKRIKTHHPLI</sequence>
<reference evidence="3 4" key="1">
    <citation type="submission" date="2017-12" db="EMBL/GenBank/DDBJ databases">
        <title>Chromulinavorax destructans is a abundant pathogen of dominant heterotrophic picoflagllates.</title>
        <authorList>
            <person name="Deeg C.M."/>
            <person name="Zimmer M."/>
            <person name="Suttle C.A."/>
        </authorList>
    </citation>
    <scope>NUCLEOTIDE SEQUENCE [LARGE SCALE GENOMIC DNA]</scope>
    <source>
        <strain evidence="3 4">SeV1</strain>
    </source>
</reference>
<dbReference type="KEGG" id="cdes:C0J27_04835"/>
<protein>
    <submittedName>
        <fullName evidence="3">Uncharacterized protein</fullName>
    </submittedName>
</protein>
<evidence type="ECO:0000313" key="3">
    <source>
        <dbReference type="EMBL" id="AXK61028.1"/>
    </source>
</evidence>
<dbReference type="RefSeq" id="WP_115586043.1">
    <property type="nucleotide sequence ID" value="NZ_CP025544.1"/>
</dbReference>
<name>A0A345ZCL1_9BACT</name>
<feature type="compositionally biased region" description="Polar residues" evidence="1">
    <location>
        <begin position="112"/>
        <end position="124"/>
    </location>
</feature>
<accession>A0A345ZCL1</accession>
<feature type="signal peptide" evidence="2">
    <location>
        <begin position="1"/>
        <end position="18"/>
    </location>
</feature>
<keyword evidence="4" id="KW-1185">Reference proteome</keyword>
<evidence type="ECO:0000256" key="2">
    <source>
        <dbReference type="SAM" id="SignalP"/>
    </source>
</evidence>